<organism evidence="1 2">
    <name type="scientific">Botryotinia convoluta</name>
    <dbReference type="NCBI Taxonomy" id="54673"/>
    <lineage>
        <taxon>Eukaryota</taxon>
        <taxon>Fungi</taxon>
        <taxon>Dikarya</taxon>
        <taxon>Ascomycota</taxon>
        <taxon>Pezizomycotina</taxon>
        <taxon>Leotiomycetes</taxon>
        <taxon>Helotiales</taxon>
        <taxon>Sclerotiniaceae</taxon>
        <taxon>Botryotinia</taxon>
    </lineage>
</organism>
<evidence type="ECO:0000313" key="2">
    <source>
        <dbReference type="Proteomes" id="UP000297527"/>
    </source>
</evidence>
<evidence type="ECO:0000313" key="1">
    <source>
        <dbReference type="EMBL" id="TGO64885.1"/>
    </source>
</evidence>
<gene>
    <name evidence="1" type="ORF">BCON_0005g00830</name>
</gene>
<dbReference type="AlphaFoldDB" id="A0A4Z1IU70"/>
<comment type="caution">
    <text evidence="1">The sequence shown here is derived from an EMBL/GenBank/DDBJ whole genome shotgun (WGS) entry which is preliminary data.</text>
</comment>
<protein>
    <submittedName>
        <fullName evidence="1">Uncharacterized protein</fullName>
    </submittedName>
</protein>
<dbReference type="OrthoDB" id="10303509at2759"/>
<dbReference type="EMBL" id="PQXN01000005">
    <property type="protein sequence ID" value="TGO64885.1"/>
    <property type="molecule type" value="Genomic_DNA"/>
</dbReference>
<accession>A0A4Z1IU70</accession>
<sequence>MHSAIEGPASQAIPDDLLTAVGVSDRGERVGTINLDTPDPFLGIGITQREEDVGRMHYSHRKHLSQREISVRSNARDESSDVKVLIE</sequence>
<name>A0A4Z1IU70_9HELO</name>
<keyword evidence="2" id="KW-1185">Reference proteome</keyword>
<proteinExistence type="predicted"/>
<dbReference type="Proteomes" id="UP000297527">
    <property type="component" value="Unassembled WGS sequence"/>
</dbReference>
<reference evidence="1 2" key="1">
    <citation type="submission" date="2017-12" db="EMBL/GenBank/DDBJ databases">
        <title>Comparative genomics of Botrytis spp.</title>
        <authorList>
            <person name="Valero-Jimenez C.A."/>
            <person name="Tapia P."/>
            <person name="Veloso J."/>
            <person name="Silva-Moreno E."/>
            <person name="Staats M."/>
            <person name="Valdes J.H."/>
            <person name="Van Kan J.A.L."/>
        </authorList>
    </citation>
    <scope>NUCLEOTIDE SEQUENCE [LARGE SCALE GENOMIC DNA]</scope>
    <source>
        <strain evidence="1 2">MUCL11595</strain>
    </source>
</reference>